<gene>
    <name evidence="6" type="ORF">QJS10_CPB17g00031</name>
</gene>
<keyword evidence="4" id="KW-0539">Nucleus</keyword>
<keyword evidence="3" id="KW-0698">rRNA processing</keyword>
<proteinExistence type="inferred from homology"/>
<evidence type="ECO:0008006" key="8">
    <source>
        <dbReference type="Google" id="ProtNLM"/>
    </source>
</evidence>
<organism evidence="6 7">
    <name type="scientific">Acorus calamus</name>
    <name type="common">Sweet flag</name>
    <dbReference type="NCBI Taxonomy" id="4465"/>
    <lineage>
        <taxon>Eukaryota</taxon>
        <taxon>Viridiplantae</taxon>
        <taxon>Streptophyta</taxon>
        <taxon>Embryophyta</taxon>
        <taxon>Tracheophyta</taxon>
        <taxon>Spermatophyta</taxon>
        <taxon>Magnoliopsida</taxon>
        <taxon>Liliopsida</taxon>
        <taxon>Acoraceae</taxon>
        <taxon>Acorus</taxon>
    </lineage>
</organism>
<dbReference type="GO" id="GO:0006364">
    <property type="term" value="P:rRNA processing"/>
    <property type="evidence" value="ECO:0007669"/>
    <property type="project" value="UniProtKB-KW"/>
</dbReference>
<dbReference type="Pfam" id="PF05997">
    <property type="entry name" value="Nop52"/>
    <property type="match status" value="1"/>
</dbReference>
<reference evidence="6" key="2">
    <citation type="submission" date="2023-06" db="EMBL/GenBank/DDBJ databases">
        <authorList>
            <person name="Ma L."/>
            <person name="Liu K.-W."/>
            <person name="Li Z."/>
            <person name="Hsiao Y.-Y."/>
            <person name="Qi Y."/>
            <person name="Fu T."/>
            <person name="Tang G."/>
            <person name="Zhang D."/>
            <person name="Sun W.-H."/>
            <person name="Liu D.-K."/>
            <person name="Li Y."/>
            <person name="Chen G.-Z."/>
            <person name="Liu X.-D."/>
            <person name="Liao X.-Y."/>
            <person name="Jiang Y.-T."/>
            <person name="Yu X."/>
            <person name="Hao Y."/>
            <person name="Huang J."/>
            <person name="Zhao X.-W."/>
            <person name="Ke S."/>
            <person name="Chen Y.-Y."/>
            <person name="Wu W.-L."/>
            <person name="Hsu J.-L."/>
            <person name="Lin Y.-F."/>
            <person name="Huang M.-D."/>
            <person name="Li C.-Y."/>
            <person name="Huang L."/>
            <person name="Wang Z.-W."/>
            <person name="Zhao X."/>
            <person name="Zhong W.-Y."/>
            <person name="Peng D.-H."/>
            <person name="Ahmad S."/>
            <person name="Lan S."/>
            <person name="Zhang J.-S."/>
            <person name="Tsai W.-C."/>
            <person name="Van De Peer Y."/>
            <person name="Liu Z.-J."/>
        </authorList>
    </citation>
    <scope>NUCLEOTIDE SEQUENCE</scope>
    <source>
        <strain evidence="6">CP</strain>
        <tissue evidence="6">Leaves</tissue>
    </source>
</reference>
<comment type="caution">
    <text evidence="6">The sequence shown here is derived from an EMBL/GenBank/DDBJ whole genome shotgun (WGS) entry which is preliminary data.</text>
</comment>
<dbReference type="GO" id="GO:0030688">
    <property type="term" value="C:preribosome, small subunit precursor"/>
    <property type="evidence" value="ECO:0007669"/>
    <property type="project" value="InterPro"/>
</dbReference>
<dbReference type="Proteomes" id="UP001180020">
    <property type="component" value="Unassembled WGS sequence"/>
</dbReference>
<feature type="region of interest" description="Disordered" evidence="5">
    <location>
        <begin position="414"/>
        <end position="435"/>
    </location>
</feature>
<feature type="compositionally biased region" description="Basic and acidic residues" evidence="5">
    <location>
        <begin position="422"/>
        <end position="433"/>
    </location>
</feature>
<dbReference type="GO" id="GO:0005634">
    <property type="term" value="C:nucleus"/>
    <property type="evidence" value="ECO:0007669"/>
    <property type="project" value="UniProtKB-SubCell"/>
</dbReference>
<feature type="compositionally biased region" description="Basic and acidic residues" evidence="5">
    <location>
        <begin position="305"/>
        <end position="321"/>
    </location>
</feature>
<feature type="region of interest" description="Disordered" evidence="5">
    <location>
        <begin position="305"/>
        <end position="365"/>
    </location>
</feature>
<sequence>MDDNGGAGAIVTATSVAKLLASCDRKTRGGALRLLKAWLPSQPSISEDELLKIWKGLFYCFWHCDKQTFQAELARRVSSLLQALDLPLAVRYLSAFVSTIRREWAGIDHLRLDKFYLLVRCFVRQIFLLARSHGWDPEVSGRLVGVLSDRTLLSVDKFPSHGLNYHIADVFLDEVLGFLPVPIETLDVFLRPFITVLERSTDKVMLNKIKTRIFDRFLVSGRKLIDLKKTGDCEVDREVERLGTVALKLGISKKFFDSASALETLQGNRKVLFSIHESFLKLEKSFEKSGINVLILDVNGDPPKEMGHVATEEVPESNERPLKKRKKSKRESVASENTKESNASEEEKRKHSEESLVASENTNESIAIEEDLSGVEIDDGGMINLDETMLSNLQKQFEKVAAEAGMITRGDVKPIKKRKRAKSVEKKKTKASDVESTIVENGLEKSIEKSGKKVRFSMKNNLVWKPQNPLPPQSLRLPPSATPRGSALKKGFSPGPIKEMSTTPTVKKAKRKVNSVKKVLKGSKVVTPAVKRLRKLQSQSV</sequence>
<evidence type="ECO:0000256" key="5">
    <source>
        <dbReference type="SAM" id="MobiDB-lite"/>
    </source>
</evidence>
<evidence type="ECO:0000256" key="2">
    <source>
        <dbReference type="ARBA" id="ARBA00006374"/>
    </source>
</evidence>
<accession>A0AAV9CVL0</accession>
<dbReference type="PANTHER" id="PTHR13026:SF0">
    <property type="entry name" value="RIBOSOMAL RNA PROCESSING 1B"/>
    <property type="match status" value="1"/>
</dbReference>
<evidence type="ECO:0000256" key="4">
    <source>
        <dbReference type="ARBA" id="ARBA00023242"/>
    </source>
</evidence>
<feature type="region of interest" description="Disordered" evidence="5">
    <location>
        <begin position="464"/>
        <end position="514"/>
    </location>
</feature>
<name>A0AAV9CVL0_ACOCL</name>
<evidence type="ECO:0000256" key="3">
    <source>
        <dbReference type="ARBA" id="ARBA00022552"/>
    </source>
</evidence>
<evidence type="ECO:0000256" key="1">
    <source>
        <dbReference type="ARBA" id="ARBA00004123"/>
    </source>
</evidence>
<dbReference type="AlphaFoldDB" id="A0AAV9CVL0"/>
<feature type="compositionally biased region" description="Basic and acidic residues" evidence="5">
    <location>
        <begin position="345"/>
        <end position="354"/>
    </location>
</feature>
<protein>
    <recommendedName>
        <fullName evidence="8">Ribosomal RNA processing protein 1 homolog</fullName>
    </recommendedName>
</protein>
<dbReference type="PANTHER" id="PTHR13026">
    <property type="entry name" value="NNP-1 PROTEIN NOVEL NUCLEAR PROTEIN 1 NOP52"/>
    <property type="match status" value="1"/>
</dbReference>
<dbReference type="InterPro" id="IPR010301">
    <property type="entry name" value="RRP1"/>
</dbReference>
<dbReference type="EMBL" id="JAUJYO010000017">
    <property type="protein sequence ID" value="KAK1293211.1"/>
    <property type="molecule type" value="Genomic_DNA"/>
</dbReference>
<keyword evidence="7" id="KW-1185">Reference proteome</keyword>
<feature type="compositionally biased region" description="Basic and acidic residues" evidence="5">
    <location>
        <begin position="330"/>
        <end position="339"/>
    </location>
</feature>
<comment type="similarity">
    <text evidence="2">Belongs to the RRP1 family.</text>
</comment>
<evidence type="ECO:0000313" key="6">
    <source>
        <dbReference type="EMBL" id="KAK1293211.1"/>
    </source>
</evidence>
<evidence type="ECO:0000313" key="7">
    <source>
        <dbReference type="Proteomes" id="UP001180020"/>
    </source>
</evidence>
<reference evidence="6" key="1">
    <citation type="journal article" date="2023" name="Nat. Commun.">
        <title>Diploid and tetraploid genomes of Acorus and the evolution of monocots.</title>
        <authorList>
            <person name="Ma L."/>
            <person name="Liu K.W."/>
            <person name="Li Z."/>
            <person name="Hsiao Y.Y."/>
            <person name="Qi Y."/>
            <person name="Fu T."/>
            <person name="Tang G.D."/>
            <person name="Zhang D."/>
            <person name="Sun W.H."/>
            <person name="Liu D.K."/>
            <person name="Li Y."/>
            <person name="Chen G.Z."/>
            <person name="Liu X.D."/>
            <person name="Liao X.Y."/>
            <person name="Jiang Y.T."/>
            <person name="Yu X."/>
            <person name="Hao Y."/>
            <person name="Huang J."/>
            <person name="Zhao X.W."/>
            <person name="Ke S."/>
            <person name="Chen Y.Y."/>
            <person name="Wu W.L."/>
            <person name="Hsu J.L."/>
            <person name="Lin Y.F."/>
            <person name="Huang M.D."/>
            <person name="Li C.Y."/>
            <person name="Huang L."/>
            <person name="Wang Z.W."/>
            <person name="Zhao X."/>
            <person name="Zhong W.Y."/>
            <person name="Peng D.H."/>
            <person name="Ahmad S."/>
            <person name="Lan S."/>
            <person name="Zhang J.S."/>
            <person name="Tsai W.C."/>
            <person name="Van de Peer Y."/>
            <person name="Liu Z.J."/>
        </authorList>
    </citation>
    <scope>NUCLEOTIDE SEQUENCE</scope>
    <source>
        <strain evidence="6">CP</strain>
    </source>
</reference>
<comment type="subcellular location">
    <subcellularLocation>
        <location evidence="1">Nucleus</location>
    </subcellularLocation>
</comment>